<dbReference type="PANTHER" id="PTHR10229">
    <property type="entry name" value="GTP-BINDING PROTEIN HFLX"/>
    <property type="match status" value="1"/>
</dbReference>
<name>M1M0L7_9PROT</name>
<dbReference type="HAMAP" id="MF_00900">
    <property type="entry name" value="GTPase_HflX"/>
    <property type="match status" value="1"/>
</dbReference>
<dbReference type="KEGG" id="kbt:BCUE_0640"/>
<dbReference type="PROSITE" id="PS51705">
    <property type="entry name" value="G_HFLX"/>
    <property type="match status" value="1"/>
</dbReference>
<comment type="cofactor">
    <cofactor evidence="8">
        <name>Mg(2+)</name>
        <dbReference type="ChEBI" id="CHEBI:18420"/>
    </cofactor>
</comment>
<dbReference type="InterPro" id="IPR006073">
    <property type="entry name" value="GTP-bd"/>
</dbReference>
<evidence type="ECO:0000256" key="6">
    <source>
        <dbReference type="HAMAP-Rule" id="MF_00900"/>
    </source>
</evidence>
<feature type="binding site" evidence="8">
    <location>
        <position position="203"/>
    </location>
    <ligand>
        <name>Mg(2+)</name>
        <dbReference type="ChEBI" id="CHEBI:18420"/>
    </ligand>
</feature>
<comment type="similarity">
    <text evidence="6">Belongs to the TRAFAC class OBG-HflX-like GTPase superfamily. HflX GTPase family.</text>
</comment>
<evidence type="ECO:0000256" key="5">
    <source>
        <dbReference type="ARBA" id="ARBA00023134"/>
    </source>
</evidence>
<dbReference type="PRINTS" id="PR00326">
    <property type="entry name" value="GTP1OBG"/>
</dbReference>
<dbReference type="FunFam" id="3.40.50.11060:FF:000001">
    <property type="entry name" value="GTPase HflX"/>
    <property type="match status" value="1"/>
</dbReference>
<dbReference type="Proteomes" id="UP000011563">
    <property type="component" value="Chromosome"/>
</dbReference>
<dbReference type="PATRIC" id="fig|1208922.3.peg.370"/>
<dbReference type="GO" id="GO:0046872">
    <property type="term" value="F:metal ion binding"/>
    <property type="evidence" value="ECO:0007669"/>
    <property type="project" value="UniProtKB-KW"/>
</dbReference>
<keyword evidence="5 6" id="KW-0342">GTP-binding</keyword>
<dbReference type="PIRSF" id="PIRSF006809">
    <property type="entry name" value="GTP-binding_hflX_prd"/>
    <property type="match status" value="1"/>
</dbReference>
<gene>
    <name evidence="6" type="primary">hflX</name>
    <name evidence="10" type="ORF">BCUE_0640</name>
</gene>
<evidence type="ECO:0000256" key="1">
    <source>
        <dbReference type="ARBA" id="ARBA00022490"/>
    </source>
</evidence>
<dbReference type="GO" id="GO:0043022">
    <property type="term" value="F:ribosome binding"/>
    <property type="evidence" value="ECO:0007669"/>
    <property type="project" value="TreeGrafter"/>
</dbReference>
<evidence type="ECO:0000313" key="11">
    <source>
        <dbReference type="Proteomes" id="UP000011563"/>
    </source>
</evidence>
<protein>
    <recommendedName>
        <fullName evidence="6">GTPase HflX</fullName>
    </recommendedName>
    <alternativeName>
        <fullName evidence="6">GTP-binding protein HflX</fullName>
    </alternativeName>
</protein>
<feature type="binding site" evidence="7">
    <location>
        <begin position="311"/>
        <end position="314"/>
    </location>
    <ligand>
        <name>GTP</name>
        <dbReference type="ChEBI" id="CHEBI:37565"/>
    </ligand>
</feature>
<evidence type="ECO:0000256" key="3">
    <source>
        <dbReference type="ARBA" id="ARBA00022741"/>
    </source>
</evidence>
<evidence type="ECO:0000259" key="9">
    <source>
        <dbReference type="PROSITE" id="PS51705"/>
    </source>
</evidence>
<evidence type="ECO:0000256" key="4">
    <source>
        <dbReference type="ARBA" id="ARBA00022842"/>
    </source>
</evidence>
<keyword evidence="1 6" id="KW-0963">Cytoplasm</keyword>
<keyword evidence="4 8" id="KW-0460">Magnesium</keyword>
<dbReference type="NCBIfam" id="TIGR03156">
    <property type="entry name" value="GTP_HflX"/>
    <property type="match status" value="1"/>
</dbReference>
<dbReference type="Gene3D" id="3.40.50.11060">
    <property type="entry name" value="GTPase HflX, N-terminal domain"/>
    <property type="match status" value="1"/>
</dbReference>
<dbReference type="Pfam" id="PF13167">
    <property type="entry name" value="GTP-bdg_N"/>
    <property type="match status" value="1"/>
</dbReference>
<keyword evidence="3 6" id="KW-0547">Nucleotide-binding</keyword>
<evidence type="ECO:0000313" key="10">
    <source>
        <dbReference type="EMBL" id="AGF49816.1"/>
    </source>
</evidence>
<dbReference type="InterPro" id="IPR016496">
    <property type="entry name" value="GTPase_HflX"/>
</dbReference>
<dbReference type="SUPFAM" id="SSF52540">
    <property type="entry name" value="P-loop containing nucleoside triphosphate hydrolases"/>
    <property type="match status" value="1"/>
</dbReference>
<dbReference type="InterPro" id="IPR032305">
    <property type="entry name" value="GTP-bd_M"/>
</dbReference>
<comment type="subcellular location">
    <subcellularLocation>
        <location evidence="6">Cytoplasm</location>
    </subcellularLocation>
    <text evidence="6">May associate with membranes.</text>
</comment>
<dbReference type="InterPro" id="IPR042108">
    <property type="entry name" value="GTPase_HflX_N_sf"/>
</dbReference>
<dbReference type="Pfam" id="PF16360">
    <property type="entry name" value="GTP-bdg_M"/>
    <property type="match status" value="1"/>
</dbReference>
<dbReference type="InterPro" id="IPR025121">
    <property type="entry name" value="GTPase_HflX_N"/>
</dbReference>
<sequence length="362" mass="40705">MRALVIAVNLNKDNFQCDIDEFIMLAQSAGANILHIELFKKDMPDNKFFIGSGNVQKILSLLNDLSIEIILFNQALLPSQHRNLEKIWNVRVVDRVSLILDIFALRAKSHEGKLQVELAQLKHLSTRLTRLWTHLERQRGGIGMRGPGESQLEMDRRVIGSKVKILKERIKKIKLRRISQRGLRERNGAFSVSLVGYTNSGKSTIFNILAKDKVYVANQLFATLDITSRRIWVGDDIDKDIILSDTVGFIRDLPHSIVEAFHATLEETASADLLLHIVDSSSNEMYDQIENVNKVIKEIGASNIPTVLVYNKTDKSKITSKLLYDDSAGLVAKVFMSAVNLDGVDFLKSVISNASKVLRNNV</sequence>
<keyword evidence="11" id="KW-1185">Reference proteome</keyword>
<dbReference type="Gene3D" id="3.40.50.300">
    <property type="entry name" value="P-loop containing nucleotide triphosphate hydrolases"/>
    <property type="match status" value="1"/>
</dbReference>
<feature type="domain" description="Hflx-type G" evidence="9">
    <location>
        <begin position="190"/>
        <end position="362"/>
    </location>
</feature>
<dbReference type="GO" id="GO:0003924">
    <property type="term" value="F:GTPase activity"/>
    <property type="evidence" value="ECO:0007669"/>
    <property type="project" value="UniProtKB-UniRule"/>
</dbReference>
<dbReference type="AlphaFoldDB" id="M1M0L7"/>
<dbReference type="Pfam" id="PF01926">
    <property type="entry name" value="MMR_HSR1"/>
    <property type="match status" value="1"/>
</dbReference>
<feature type="binding site" evidence="8">
    <location>
        <position position="223"/>
    </location>
    <ligand>
        <name>Mg(2+)</name>
        <dbReference type="ChEBI" id="CHEBI:18420"/>
    </ligand>
</feature>
<feature type="binding site" evidence="7">
    <location>
        <begin position="221"/>
        <end position="225"/>
    </location>
    <ligand>
        <name>GTP</name>
        <dbReference type="ChEBI" id="CHEBI:37565"/>
    </ligand>
</feature>
<proteinExistence type="inferred from homology"/>
<dbReference type="EMBL" id="CP003807">
    <property type="protein sequence ID" value="AGF49816.1"/>
    <property type="molecule type" value="Genomic_DNA"/>
</dbReference>
<dbReference type="RefSeq" id="WP_015390025.1">
    <property type="nucleotide sequence ID" value="NC_020285.1"/>
</dbReference>
<dbReference type="InterPro" id="IPR027417">
    <property type="entry name" value="P-loop_NTPase"/>
</dbReference>
<feature type="binding site" evidence="7">
    <location>
        <begin position="196"/>
        <end position="203"/>
    </location>
    <ligand>
        <name>GTP</name>
        <dbReference type="ChEBI" id="CHEBI:37565"/>
    </ligand>
</feature>
<dbReference type="InterPro" id="IPR030394">
    <property type="entry name" value="G_HFLX_dom"/>
</dbReference>
<dbReference type="GO" id="GO:0005737">
    <property type="term" value="C:cytoplasm"/>
    <property type="evidence" value="ECO:0007669"/>
    <property type="project" value="UniProtKB-SubCell"/>
</dbReference>
<accession>M1M0L7</accession>
<feature type="binding site" evidence="7">
    <location>
        <begin position="245"/>
        <end position="248"/>
    </location>
    <ligand>
        <name>GTP</name>
        <dbReference type="ChEBI" id="CHEBI:37565"/>
    </ligand>
</feature>
<evidence type="ECO:0000256" key="8">
    <source>
        <dbReference type="PIRSR" id="PIRSR006809-2"/>
    </source>
</evidence>
<keyword evidence="2 8" id="KW-0479">Metal-binding</keyword>
<evidence type="ECO:0000256" key="7">
    <source>
        <dbReference type="PIRSR" id="PIRSR006809-1"/>
    </source>
</evidence>
<dbReference type="GO" id="GO:0005525">
    <property type="term" value="F:GTP binding"/>
    <property type="evidence" value="ECO:0007669"/>
    <property type="project" value="UniProtKB-UniRule"/>
</dbReference>
<dbReference type="PANTHER" id="PTHR10229:SF0">
    <property type="entry name" value="GTP-BINDING PROTEIN 6-RELATED"/>
    <property type="match status" value="1"/>
</dbReference>
<evidence type="ECO:0000256" key="2">
    <source>
        <dbReference type="ARBA" id="ARBA00022723"/>
    </source>
</evidence>
<comment type="subunit">
    <text evidence="6">Monomer. Associates with the 50S ribosomal subunit.</text>
</comment>
<reference evidence="10 11" key="1">
    <citation type="journal article" date="2013" name="Genome Biol. Evol.">
        <title>Genome evolution and phylogenomic analysis of candidatus kinetoplastibacterium, the betaproteobacterial endosymbionts of strigomonas and angomonas.</title>
        <authorList>
            <person name="Alves J.M."/>
            <person name="Serrano M.G."/>
            <person name="Maia da Silva F."/>
            <person name="Voegtly L.J."/>
            <person name="Matveyev A.V."/>
            <person name="Teixeira M.M."/>
            <person name="Camargo E.P."/>
            <person name="Buck G.A."/>
        </authorList>
    </citation>
    <scope>NUCLEOTIDE SEQUENCE [LARGE SCALE GENOMIC DNA]</scope>
    <source>
        <strain evidence="10 11">TCC012E</strain>
    </source>
</reference>
<dbReference type="CDD" id="cd01878">
    <property type="entry name" value="HflX"/>
    <property type="match status" value="1"/>
</dbReference>
<comment type="function">
    <text evidence="6">GTPase that associates with the 50S ribosomal subunit and may have a role during protein synthesis or ribosome biogenesis.</text>
</comment>
<organism evidence="10 11">
    <name type="scientific">Candidatus Kinetoplastidibacterium blastocrithidiae TCC012E</name>
    <dbReference type="NCBI Taxonomy" id="1208922"/>
    <lineage>
        <taxon>Bacteria</taxon>
        <taxon>Pseudomonadati</taxon>
        <taxon>Pseudomonadota</taxon>
        <taxon>Betaproteobacteria</taxon>
        <taxon>Candidatus Kinetoplastidibacterium</taxon>
    </lineage>
</organism>
<dbReference type="HOGENOM" id="CLU_019597_2_1_4"/>
<dbReference type="Gene3D" id="6.10.250.2860">
    <property type="match status" value="1"/>
</dbReference>